<evidence type="ECO:0000313" key="1">
    <source>
        <dbReference type="EMBL" id="KAG0457789.1"/>
    </source>
</evidence>
<dbReference type="AlphaFoldDB" id="A0A835PQK6"/>
<evidence type="ECO:0000313" key="2">
    <source>
        <dbReference type="Proteomes" id="UP000636800"/>
    </source>
</evidence>
<dbReference type="OrthoDB" id="1886938at2759"/>
<proteinExistence type="predicted"/>
<reference evidence="1 2" key="1">
    <citation type="journal article" date="2020" name="Nat. Food">
        <title>A phased Vanilla planifolia genome enables genetic improvement of flavour and production.</title>
        <authorList>
            <person name="Hasing T."/>
            <person name="Tang H."/>
            <person name="Brym M."/>
            <person name="Khazi F."/>
            <person name="Huang T."/>
            <person name="Chambers A.H."/>
        </authorList>
    </citation>
    <scope>NUCLEOTIDE SEQUENCE [LARGE SCALE GENOMIC DNA]</scope>
    <source>
        <tissue evidence="1">Leaf</tissue>
    </source>
</reference>
<dbReference type="Proteomes" id="UP000636800">
    <property type="component" value="Chromosome 12"/>
</dbReference>
<organism evidence="1 2">
    <name type="scientific">Vanilla planifolia</name>
    <name type="common">Vanilla</name>
    <dbReference type="NCBI Taxonomy" id="51239"/>
    <lineage>
        <taxon>Eukaryota</taxon>
        <taxon>Viridiplantae</taxon>
        <taxon>Streptophyta</taxon>
        <taxon>Embryophyta</taxon>
        <taxon>Tracheophyta</taxon>
        <taxon>Spermatophyta</taxon>
        <taxon>Magnoliopsida</taxon>
        <taxon>Liliopsida</taxon>
        <taxon>Asparagales</taxon>
        <taxon>Orchidaceae</taxon>
        <taxon>Vanilloideae</taxon>
        <taxon>Vanilleae</taxon>
        <taxon>Vanilla</taxon>
    </lineage>
</organism>
<sequence>MLMYFINISLSIYHILFWDGVCKPPLSSMSKSFGILLLFCDLTTLSPLNNDSKYYVIYVCRECANKTLLFSWERMPVMTSSLGRHKLYMAIVNYNYDDWEESSSTTRG</sequence>
<protein>
    <submittedName>
        <fullName evidence="1">Uncharacterized protein</fullName>
    </submittedName>
</protein>
<name>A0A835PQK6_VANPL</name>
<dbReference type="EMBL" id="JADCNL010000012">
    <property type="protein sequence ID" value="KAG0457789.1"/>
    <property type="molecule type" value="Genomic_DNA"/>
</dbReference>
<gene>
    <name evidence="1" type="ORF">HPP92_022946</name>
</gene>
<comment type="caution">
    <text evidence="1">The sequence shown here is derived from an EMBL/GenBank/DDBJ whole genome shotgun (WGS) entry which is preliminary data.</text>
</comment>
<keyword evidence="2" id="KW-1185">Reference proteome</keyword>
<accession>A0A835PQK6</accession>